<dbReference type="Gramene" id="ONK80833">
    <property type="protein sequence ID" value="ONK80833"/>
    <property type="gene ID" value="A4U43_C01F22300"/>
</dbReference>
<evidence type="ECO:0000313" key="2">
    <source>
        <dbReference type="Proteomes" id="UP000243459"/>
    </source>
</evidence>
<proteinExistence type="predicted"/>
<organism evidence="1 2">
    <name type="scientific">Asparagus officinalis</name>
    <name type="common">Garden asparagus</name>
    <dbReference type="NCBI Taxonomy" id="4686"/>
    <lineage>
        <taxon>Eukaryota</taxon>
        <taxon>Viridiplantae</taxon>
        <taxon>Streptophyta</taxon>
        <taxon>Embryophyta</taxon>
        <taxon>Tracheophyta</taxon>
        <taxon>Spermatophyta</taxon>
        <taxon>Magnoliopsida</taxon>
        <taxon>Liliopsida</taxon>
        <taxon>Asparagales</taxon>
        <taxon>Asparagaceae</taxon>
        <taxon>Asparagoideae</taxon>
        <taxon>Asparagus</taxon>
    </lineage>
</organism>
<evidence type="ECO:0000313" key="1">
    <source>
        <dbReference type="EMBL" id="ONK80833.1"/>
    </source>
</evidence>
<dbReference type="Proteomes" id="UP000243459">
    <property type="component" value="Chromosome 1"/>
</dbReference>
<dbReference type="EMBL" id="CM007381">
    <property type="protein sequence ID" value="ONK80833.1"/>
    <property type="molecule type" value="Genomic_DNA"/>
</dbReference>
<dbReference type="AlphaFoldDB" id="A0A5P1FT32"/>
<sequence length="80" mass="9334">MVRRERLDEDVCIKNTMIGMYSSTQELHEPLRLYEGRNTSLRRSASMSPVAAADEESKAQFSKLEFRDWRRLLDLVSGRV</sequence>
<gene>
    <name evidence="1" type="ORF">A4U43_C01F22300</name>
</gene>
<protein>
    <submittedName>
        <fullName evidence="1">Uncharacterized protein</fullName>
    </submittedName>
</protein>
<reference evidence="2" key="1">
    <citation type="journal article" date="2017" name="Nat. Commun.">
        <title>The asparagus genome sheds light on the origin and evolution of a young Y chromosome.</title>
        <authorList>
            <person name="Harkess A."/>
            <person name="Zhou J."/>
            <person name="Xu C."/>
            <person name="Bowers J.E."/>
            <person name="Van der Hulst R."/>
            <person name="Ayyampalayam S."/>
            <person name="Mercati F."/>
            <person name="Riccardi P."/>
            <person name="McKain M.R."/>
            <person name="Kakrana A."/>
            <person name="Tang H."/>
            <person name="Ray J."/>
            <person name="Groenendijk J."/>
            <person name="Arikit S."/>
            <person name="Mathioni S.M."/>
            <person name="Nakano M."/>
            <person name="Shan H."/>
            <person name="Telgmann-Rauber A."/>
            <person name="Kanno A."/>
            <person name="Yue Z."/>
            <person name="Chen H."/>
            <person name="Li W."/>
            <person name="Chen Y."/>
            <person name="Xu X."/>
            <person name="Zhang Y."/>
            <person name="Luo S."/>
            <person name="Chen H."/>
            <person name="Gao J."/>
            <person name="Mao Z."/>
            <person name="Pires J.C."/>
            <person name="Luo M."/>
            <person name="Kudrna D."/>
            <person name="Wing R.A."/>
            <person name="Meyers B.C."/>
            <person name="Yi K."/>
            <person name="Kong H."/>
            <person name="Lavrijsen P."/>
            <person name="Sunseri F."/>
            <person name="Falavigna A."/>
            <person name="Ye Y."/>
            <person name="Leebens-Mack J.H."/>
            <person name="Chen G."/>
        </authorList>
    </citation>
    <scope>NUCLEOTIDE SEQUENCE [LARGE SCALE GENOMIC DNA]</scope>
    <source>
        <strain evidence="2">cv. DH0086</strain>
    </source>
</reference>
<keyword evidence="2" id="KW-1185">Reference proteome</keyword>
<accession>A0A5P1FT32</accession>
<name>A0A5P1FT32_ASPOF</name>